<dbReference type="SUPFAM" id="SSF50494">
    <property type="entry name" value="Trypsin-like serine proteases"/>
    <property type="match status" value="1"/>
</dbReference>
<dbReference type="EMBL" id="FPLD01000129">
    <property type="protein sequence ID" value="SGZ16517.1"/>
    <property type="molecule type" value="Genomic_DNA"/>
</dbReference>
<protein>
    <recommendedName>
        <fullName evidence="1">ABC-three component systems C-terminal domain-containing protein</fullName>
    </recommendedName>
</protein>
<sequence length="427" mass="48062">MTGIEKFRDFTVQVENGSGCLFQPYSNEYTYVLTAKHVIKDKENLVIIIKTLGASNTLCNETLEVIGEPYLHPDDNIDAAIIKVVKIDDVRPLLRLDNCFKELDDYYLCGYPDSRKDNDGYRQNKLSILNPKDLGYIEGEFDKPASHDEVVGQSGGGILKCLSGVYYISGIQKRMSALEKDELLGRIDFMPLSFFDEIIDFNPEVLNKLDPPYITSFSELIDKTYYLEDLSIRSKGIIKSELHGIASELCDEFSPEKVISLCEKPFLVKGELLDNVYSSKLWIGFLELLIANQIQSTVPLELTDLKSINKKNRLFFGSVEKKWTEIIDNLFLSDLSEIEKGGSIFVVTSTDNMPTLTELKPMVIADISQVSPREMTINSTVLSPSEDIKIKHIYSLQKHIIVNGDSFVNANTTNVASVIKHGTKNII</sequence>
<evidence type="ECO:0000313" key="2">
    <source>
        <dbReference type="EMBL" id="SGZ16517.1"/>
    </source>
</evidence>
<accession>A0A1L0CI40</accession>
<feature type="domain" description="ABC-three component systems C-terminal" evidence="1">
    <location>
        <begin position="189"/>
        <end position="401"/>
    </location>
</feature>
<evidence type="ECO:0000259" key="1">
    <source>
        <dbReference type="Pfam" id="PF20280"/>
    </source>
</evidence>
<dbReference type="RefSeq" id="WP_075518479.1">
    <property type="nucleotide sequence ID" value="NZ_FPLD01000129.1"/>
</dbReference>
<gene>
    <name evidence="2" type="ORF">NVI5450_4343</name>
</gene>
<dbReference type="AlphaFoldDB" id="A0A1L0CI40"/>
<dbReference type="OrthoDB" id="6991140at2"/>
<evidence type="ECO:0000313" key="3">
    <source>
        <dbReference type="Proteomes" id="UP000183794"/>
    </source>
</evidence>
<dbReference type="InterPro" id="IPR009003">
    <property type="entry name" value="Peptidase_S1_PA"/>
</dbReference>
<proteinExistence type="predicted"/>
<dbReference type="InterPro" id="IPR046916">
    <property type="entry name" value="ABC-3C_CTD4"/>
</dbReference>
<reference evidence="2 3" key="1">
    <citation type="submission" date="2016-11" db="EMBL/GenBank/DDBJ databases">
        <authorList>
            <person name="Jaros S."/>
            <person name="Januszkiewicz K."/>
            <person name="Wedrychowicz H."/>
        </authorList>
    </citation>
    <scope>NUCLEOTIDE SEQUENCE [LARGE SCALE GENOMIC DNA]</scope>
    <source>
        <strain evidence="2">NVI 5450</strain>
    </source>
</reference>
<dbReference type="Proteomes" id="UP000183794">
    <property type="component" value="Unassembled WGS sequence"/>
</dbReference>
<organism evidence="2 3">
    <name type="scientific">Moritella viscosa</name>
    <dbReference type="NCBI Taxonomy" id="80854"/>
    <lineage>
        <taxon>Bacteria</taxon>
        <taxon>Pseudomonadati</taxon>
        <taxon>Pseudomonadota</taxon>
        <taxon>Gammaproteobacteria</taxon>
        <taxon>Alteromonadales</taxon>
        <taxon>Moritellaceae</taxon>
        <taxon>Moritella</taxon>
    </lineage>
</organism>
<dbReference type="Pfam" id="PF20280">
    <property type="entry name" value="CTD4"/>
    <property type="match status" value="1"/>
</dbReference>
<name>A0A1L0CI40_9GAMM</name>